<dbReference type="EMBL" id="KX552041">
    <property type="protein sequence ID" value="AOQ27289.1"/>
    <property type="molecule type" value="Genomic_DNA"/>
</dbReference>
<accession>A0A1D7XFH2</accession>
<evidence type="ECO:0000313" key="2">
    <source>
        <dbReference type="Proteomes" id="UP000225358"/>
    </source>
</evidence>
<sequence>MGEPFLFTIRVYNEEIDMSNPELKRYFSYHEMIRDFESLSPLIDADKTLVSAPPMSFYLKDGRIALGGNFIHFLTRLREETGILVHPFASEEHMGYYLVSYEDYAPVKIKEEVLKVEAVDTPAKKRSLRKK</sequence>
<dbReference type="Proteomes" id="UP000225358">
    <property type="component" value="Segment"/>
</dbReference>
<reference evidence="1" key="1">
    <citation type="submission" date="2017-02" db="EMBL/GenBank/DDBJ databases">
        <title>Complete genome sequence of two Escherichia coli phages, vB_EcoM_ ESCO5 and vB_EcoM_ESCO13, which are related to phAPEC8.</title>
        <authorList>
            <person name="Trotereau A."/>
            <person name="Gonnet M."/>
            <person name="Viardot A."/>
            <person name="Lalmanach A.-C."/>
            <person name="Guabiraba R."/>
            <person name="Chanteloup N."/>
            <person name="Schouler C."/>
        </authorList>
    </citation>
    <scope>NUCLEOTIDE SEQUENCE [LARGE SCALE GENOMIC DNA]</scope>
</reference>
<proteinExistence type="predicted"/>
<protein>
    <submittedName>
        <fullName evidence="1">Uncharacterized protein</fullName>
    </submittedName>
</protein>
<gene>
    <name evidence="1" type="ORF">ESCO13_00165</name>
</gene>
<organism evidence="1 2">
    <name type="scientific">Escherichia phage ESCO13</name>
    <dbReference type="NCBI Taxonomy" id="1881104"/>
    <lineage>
        <taxon>Viruses</taxon>
        <taxon>Duplodnaviria</taxon>
        <taxon>Heunggongvirae</taxon>
        <taxon>Uroviricota</taxon>
        <taxon>Caudoviricetes</taxon>
        <taxon>Stephanstirmvirinae</taxon>
        <taxon>Phapecoctavirus</taxon>
        <taxon>Phapecoctavirus ESCO13</taxon>
    </lineage>
</organism>
<evidence type="ECO:0000313" key="1">
    <source>
        <dbReference type="EMBL" id="AOQ27289.1"/>
    </source>
</evidence>
<name>A0A1D7XFH2_9CAUD</name>
<keyword evidence="2" id="KW-1185">Reference proteome</keyword>